<organism evidence="13 14">
    <name type="scientific">Candidatus Cryptobacteroides intestinigallinarum</name>
    <dbReference type="NCBI Taxonomy" id="2840767"/>
    <lineage>
        <taxon>Bacteria</taxon>
        <taxon>Pseudomonadati</taxon>
        <taxon>Bacteroidota</taxon>
        <taxon>Bacteroidia</taxon>
        <taxon>Bacteroidales</taxon>
        <taxon>Candidatus Cryptobacteroides</taxon>
    </lineage>
</organism>
<dbReference type="NCBIfam" id="TIGR02225">
    <property type="entry name" value="recomb_XerD"/>
    <property type="match status" value="1"/>
</dbReference>
<evidence type="ECO:0000256" key="7">
    <source>
        <dbReference type="ARBA" id="ARBA00023125"/>
    </source>
</evidence>
<proteinExistence type="inferred from homology"/>
<dbReference type="Gene3D" id="1.10.150.130">
    <property type="match status" value="1"/>
</dbReference>
<dbReference type="InterPro" id="IPR004107">
    <property type="entry name" value="Integrase_SAM-like_N"/>
</dbReference>
<dbReference type="GO" id="GO:0003677">
    <property type="term" value="F:DNA binding"/>
    <property type="evidence" value="ECO:0007669"/>
    <property type="project" value="UniProtKB-UniRule"/>
</dbReference>
<keyword evidence="8 10" id="KW-0233">DNA recombination</keyword>
<dbReference type="InterPro" id="IPR010998">
    <property type="entry name" value="Integrase_recombinase_N"/>
</dbReference>
<keyword evidence="9 10" id="KW-0131">Cell cycle</keyword>
<feature type="active site" evidence="10">
    <location>
        <position position="157"/>
    </location>
</feature>
<keyword evidence="3 10" id="KW-0963">Cytoplasm</keyword>
<comment type="function">
    <text evidence="10">Site-specific tyrosine recombinase, which acts by catalyzing the cutting and rejoining of the recombining DNA molecules. The XerC-XerD complex is essential to convert dimers of the bacterial chromosome into monomers to permit their segregation at cell division. It also contributes to the segregational stability of plasmids.</text>
</comment>
<dbReference type="Gene3D" id="1.10.443.10">
    <property type="entry name" value="Intergrase catalytic core"/>
    <property type="match status" value="1"/>
</dbReference>
<evidence type="ECO:0000256" key="5">
    <source>
        <dbReference type="ARBA" id="ARBA00022829"/>
    </source>
</evidence>
<keyword evidence="4 10" id="KW-0132">Cell division</keyword>
<dbReference type="PROSITE" id="PS51898">
    <property type="entry name" value="TYR_RECOMBINASE"/>
    <property type="match status" value="1"/>
</dbReference>
<comment type="similarity">
    <text evidence="10">Belongs to the 'phage' integrase family. XerC subfamily.</text>
</comment>
<evidence type="ECO:0000256" key="6">
    <source>
        <dbReference type="ARBA" id="ARBA00022908"/>
    </source>
</evidence>
<feature type="active site" description="O-(3'-phospho-DNA)-tyrosine intermediate" evidence="10">
    <location>
        <position position="286"/>
    </location>
</feature>
<feature type="domain" description="Tyr recombinase" evidence="11">
    <location>
        <begin position="117"/>
        <end position="299"/>
    </location>
</feature>
<comment type="caution">
    <text evidence="13">The sequence shown here is derived from an EMBL/GenBank/DDBJ whole genome shotgun (WGS) entry which is preliminary data.</text>
</comment>
<dbReference type="Pfam" id="PF00589">
    <property type="entry name" value="Phage_integrase"/>
    <property type="match status" value="1"/>
</dbReference>
<reference evidence="13" key="2">
    <citation type="journal article" date="2021" name="PeerJ">
        <title>Extensive microbial diversity within the chicken gut microbiome revealed by metagenomics and culture.</title>
        <authorList>
            <person name="Gilroy R."/>
            <person name="Ravi A."/>
            <person name="Getino M."/>
            <person name="Pursley I."/>
            <person name="Horton D.L."/>
            <person name="Alikhan N.F."/>
            <person name="Baker D."/>
            <person name="Gharbi K."/>
            <person name="Hall N."/>
            <person name="Watson M."/>
            <person name="Adriaenssens E.M."/>
            <person name="Foster-Nyarko E."/>
            <person name="Jarju S."/>
            <person name="Secka A."/>
            <person name="Antonio M."/>
            <person name="Oren A."/>
            <person name="Chaudhuri R.R."/>
            <person name="La Ragione R."/>
            <person name="Hildebrand F."/>
            <person name="Pallen M.J."/>
        </authorList>
    </citation>
    <scope>NUCLEOTIDE SEQUENCE</scope>
    <source>
        <strain evidence="13">B1-3475</strain>
    </source>
</reference>
<dbReference type="GO" id="GO:0009037">
    <property type="term" value="F:tyrosine-based site-specific recombinase activity"/>
    <property type="evidence" value="ECO:0007669"/>
    <property type="project" value="UniProtKB-UniRule"/>
</dbReference>
<name>A0A9D9HLU1_9BACT</name>
<dbReference type="InterPro" id="IPR050090">
    <property type="entry name" value="Tyrosine_recombinase_XerCD"/>
</dbReference>
<dbReference type="EMBL" id="JADIMK010000074">
    <property type="protein sequence ID" value="MBO8456187.1"/>
    <property type="molecule type" value="Genomic_DNA"/>
</dbReference>
<evidence type="ECO:0000259" key="12">
    <source>
        <dbReference type="PROSITE" id="PS51900"/>
    </source>
</evidence>
<gene>
    <name evidence="13" type="primary">xerD</name>
    <name evidence="10" type="synonym">xerC</name>
    <name evidence="13" type="ORF">IAC08_07270</name>
</gene>
<evidence type="ECO:0000256" key="8">
    <source>
        <dbReference type="ARBA" id="ARBA00023172"/>
    </source>
</evidence>
<feature type="active site" evidence="10">
    <location>
        <position position="181"/>
    </location>
</feature>
<evidence type="ECO:0000256" key="4">
    <source>
        <dbReference type="ARBA" id="ARBA00022618"/>
    </source>
</evidence>
<dbReference type="CDD" id="cd00798">
    <property type="entry name" value="INT_XerDC_C"/>
    <property type="match status" value="1"/>
</dbReference>
<dbReference type="GO" id="GO:0007059">
    <property type="term" value="P:chromosome segregation"/>
    <property type="evidence" value="ECO:0007669"/>
    <property type="project" value="UniProtKB-UniRule"/>
</dbReference>
<dbReference type="PROSITE" id="PS51900">
    <property type="entry name" value="CB"/>
    <property type="match status" value="1"/>
</dbReference>
<dbReference type="GO" id="GO:0051301">
    <property type="term" value="P:cell division"/>
    <property type="evidence" value="ECO:0007669"/>
    <property type="project" value="UniProtKB-KW"/>
</dbReference>
<feature type="active site" evidence="10">
    <location>
        <position position="254"/>
    </location>
</feature>
<dbReference type="PANTHER" id="PTHR30349">
    <property type="entry name" value="PHAGE INTEGRASE-RELATED"/>
    <property type="match status" value="1"/>
</dbReference>
<dbReference type="InterPro" id="IPR023009">
    <property type="entry name" value="Tyrosine_recombinase_XerC/XerD"/>
</dbReference>
<dbReference type="SUPFAM" id="SSF56349">
    <property type="entry name" value="DNA breaking-rejoining enzymes"/>
    <property type="match status" value="1"/>
</dbReference>
<accession>A0A9D9HLU1</accession>
<keyword evidence="5 10" id="KW-0159">Chromosome partition</keyword>
<evidence type="ECO:0000313" key="14">
    <source>
        <dbReference type="Proteomes" id="UP000823617"/>
    </source>
</evidence>
<evidence type="ECO:0000259" key="11">
    <source>
        <dbReference type="PROSITE" id="PS51898"/>
    </source>
</evidence>
<dbReference type="NCBIfam" id="NF040815">
    <property type="entry name" value="recomb_XerA_Arch"/>
    <property type="match status" value="1"/>
</dbReference>
<feature type="active site" evidence="10">
    <location>
        <position position="277"/>
    </location>
</feature>
<comment type="subunit">
    <text evidence="10">Forms a cyclic heterotetrameric complex composed of two molecules of XerC and two molecules of XerD.</text>
</comment>
<evidence type="ECO:0000256" key="1">
    <source>
        <dbReference type="ARBA" id="ARBA00004496"/>
    </source>
</evidence>
<dbReference type="NCBIfam" id="NF001399">
    <property type="entry name" value="PRK00283.1"/>
    <property type="match status" value="1"/>
</dbReference>
<dbReference type="Proteomes" id="UP000823617">
    <property type="component" value="Unassembled WGS sequence"/>
</dbReference>
<dbReference type="InterPro" id="IPR011010">
    <property type="entry name" value="DNA_brk_join_enz"/>
</dbReference>
<dbReference type="Pfam" id="PF02899">
    <property type="entry name" value="Phage_int_SAM_1"/>
    <property type="match status" value="1"/>
</dbReference>
<feature type="domain" description="Core-binding (CB)" evidence="12">
    <location>
        <begin position="16"/>
        <end position="96"/>
    </location>
</feature>
<protein>
    <recommendedName>
        <fullName evidence="10">Tyrosine recombinase XerC</fullName>
    </recommendedName>
</protein>
<evidence type="ECO:0000256" key="10">
    <source>
        <dbReference type="HAMAP-Rule" id="MF_01808"/>
    </source>
</evidence>
<evidence type="ECO:0000256" key="3">
    <source>
        <dbReference type="ARBA" id="ARBA00022490"/>
    </source>
</evidence>
<evidence type="ECO:0000256" key="2">
    <source>
        <dbReference type="ARBA" id="ARBA00010450"/>
    </source>
</evidence>
<comment type="similarity">
    <text evidence="2">Belongs to the 'phage' integrase family. XerD subfamily.</text>
</comment>
<dbReference type="InterPro" id="IPR002104">
    <property type="entry name" value="Integrase_catalytic"/>
</dbReference>
<evidence type="ECO:0000313" key="13">
    <source>
        <dbReference type="EMBL" id="MBO8456187.1"/>
    </source>
</evidence>
<dbReference type="GO" id="GO:0005737">
    <property type="term" value="C:cytoplasm"/>
    <property type="evidence" value="ECO:0007669"/>
    <property type="project" value="UniProtKB-SubCell"/>
</dbReference>
<dbReference type="PANTHER" id="PTHR30349:SF81">
    <property type="entry name" value="TYROSINE RECOMBINASE XERC"/>
    <property type="match status" value="1"/>
</dbReference>
<keyword evidence="7 10" id="KW-0238">DNA-binding</keyword>
<sequence length="305" mass="34256">MIISARCLNTGRNMQPSDEKLLKDYSDYLKIERAMSPNTVASYCSDVSEFLDVSDERAEATDTDAIVRYASSRKDLSKRSLSRLFSALRSFFGFLVMEGYIKENPCDGIDSPKLGRYLPEVLSVDEVSAIIASVPEDTWMGIRDRAILEVLYGCGLRVSEAVGINISDIFFSDSFLRVRGKGDKERVVPLGEMALSAIRRYLDVRPEPAGRQYEDRLFLNKAGKPLSRVSVFKMIKKQALAADIRKDISPHTFRHSFATHLIENGADLRAVQEMLGHESILTTEIYTHVDSASWQASVLGHHPRK</sequence>
<feature type="active site" evidence="10">
    <location>
        <position position="251"/>
    </location>
</feature>
<dbReference type="InterPro" id="IPR011932">
    <property type="entry name" value="Recomb_XerD"/>
</dbReference>
<dbReference type="AlphaFoldDB" id="A0A9D9HLU1"/>
<dbReference type="GO" id="GO:0006313">
    <property type="term" value="P:DNA transposition"/>
    <property type="evidence" value="ECO:0007669"/>
    <property type="project" value="UniProtKB-UniRule"/>
</dbReference>
<comment type="subcellular location">
    <subcellularLocation>
        <location evidence="1 10">Cytoplasm</location>
    </subcellularLocation>
</comment>
<evidence type="ECO:0000256" key="9">
    <source>
        <dbReference type="ARBA" id="ARBA00023306"/>
    </source>
</evidence>
<dbReference type="HAMAP" id="MF_01808">
    <property type="entry name" value="Recomb_XerC_XerD"/>
    <property type="match status" value="1"/>
</dbReference>
<reference evidence="13" key="1">
    <citation type="submission" date="2020-10" db="EMBL/GenBank/DDBJ databases">
        <authorList>
            <person name="Gilroy R."/>
        </authorList>
    </citation>
    <scope>NUCLEOTIDE SEQUENCE</scope>
    <source>
        <strain evidence="13">B1-3475</strain>
    </source>
</reference>
<dbReference type="InterPro" id="IPR044068">
    <property type="entry name" value="CB"/>
</dbReference>
<dbReference type="InterPro" id="IPR013762">
    <property type="entry name" value="Integrase-like_cat_sf"/>
</dbReference>
<keyword evidence="6 10" id="KW-0229">DNA integration</keyword>